<accession>A0AAD4ZEK6</accession>
<dbReference type="Proteomes" id="UP001054821">
    <property type="component" value="Chromosome 2"/>
</dbReference>
<dbReference type="PANTHER" id="PTHR46148">
    <property type="entry name" value="CHROMO DOMAIN-CONTAINING PROTEIN"/>
    <property type="match status" value="1"/>
</dbReference>
<keyword evidence="2" id="KW-1185">Reference proteome</keyword>
<dbReference type="AlphaFoldDB" id="A0AAD4ZEK6"/>
<gene>
    <name evidence="1" type="ORF">L3X38_011728</name>
</gene>
<name>A0AAD4ZEK6_PRUDU</name>
<evidence type="ECO:0000313" key="1">
    <source>
        <dbReference type="EMBL" id="KAI5343852.1"/>
    </source>
</evidence>
<dbReference type="PANTHER" id="PTHR46148:SF60">
    <property type="entry name" value="CHROMO DOMAIN-CONTAINING PROTEIN"/>
    <property type="match status" value="1"/>
</dbReference>
<organism evidence="1 2">
    <name type="scientific">Prunus dulcis</name>
    <name type="common">Almond</name>
    <name type="synonym">Amygdalus dulcis</name>
    <dbReference type="NCBI Taxonomy" id="3755"/>
    <lineage>
        <taxon>Eukaryota</taxon>
        <taxon>Viridiplantae</taxon>
        <taxon>Streptophyta</taxon>
        <taxon>Embryophyta</taxon>
        <taxon>Tracheophyta</taxon>
        <taxon>Spermatophyta</taxon>
        <taxon>Magnoliopsida</taxon>
        <taxon>eudicotyledons</taxon>
        <taxon>Gunneridae</taxon>
        <taxon>Pentapetalae</taxon>
        <taxon>rosids</taxon>
        <taxon>fabids</taxon>
        <taxon>Rosales</taxon>
        <taxon>Rosaceae</taxon>
        <taxon>Amygdaloideae</taxon>
        <taxon>Amygdaleae</taxon>
        <taxon>Prunus</taxon>
    </lineage>
</organism>
<dbReference type="SUPFAM" id="SSF54160">
    <property type="entry name" value="Chromo domain-like"/>
    <property type="match status" value="1"/>
</dbReference>
<dbReference type="InterPro" id="IPR016197">
    <property type="entry name" value="Chromo-like_dom_sf"/>
</dbReference>
<sequence>MHRTRCLALPPELSRIHDVFHISMLQKYVPDSSHILDQQPVELREDLTYEEQPVQILDRKEHVLHSGTIPVVKVLWRSQTMEEATWEPEVQIHAN</sequence>
<comment type="caution">
    <text evidence="1">The sequence shown here is derived from an EMBL/GenBank/DDBJ whole genome shotgun (WGS) entry which is preliminary data.</text>
</comment>
<protein>
    <recommendedName>
        <fullName evidence="3">Chromo domain-containing protein</fullName>
    </recommendedName>
</protein>
<dbReference type="EMBL" id="JAJFAZ020000002">
    <property type="protein sequence ID" value="KAI5343852.1"/>
    <property type="molecule type" value="Genomic_DNA"/>
</dbReference>
<evidence type="ECO:0008006" key="3">
    <source>
        <dbReference type="Google" id="ProtNLM"/>
    </source>
</evidence>
<reference evidence="1 2" key="1">
    <citation type="journal article" date="2022" name="G3 (Bethesda)">
        <title>Whole-genome sequence and methylome profiling of the almond [Prunus dulcis (Mill.) D.A. Webb] cultivar 'Nonpareil'.</title>
        <authorList>
            <person name="D'Amico-Willman K.M."/>
            <person name="Ouma W.Z."/>
            <person name="Meulia T."/>
            <person name="Sideli G.M."/>
            <person name="Gradziel T.M."/>
            <person name="Fresnedo-Ramirez J."/>
        </authorList>
    </citation>
    <scope>NUCLEOTIDE SEQUENCE [LARGE SCALE GENOMIC DNA]</scope>
    <source>
        <strain evidence="1">Clone GOH B32 T37-40</strain>
    </source>
</reference>
<evidence type="ECO:0000313" key="2">
    <source>
        <dbReference type="Proteomes" id="UP001054821"/>
    </source>
</evidence>
<proteinExistence type="predicted"/>